<proteinExistence type="predicted"/>
<dbReference type="Proteomes" id="UP000016666">
    <property type="component" value="Chromosome 4"/>
</dbReference>
<accession>A0A493T257</accession>
<sequence length="154" mass="17218">APPLSGAGPVKCVWFIVLRAFPFAAGDLSGFALRVTFAVLAGFQQLLVGMARQPLQVVRVDFVSVVMAPPFFLKVVDEQPVAEVRAEEEGWMRGVEHPVGSHPRSQSGCVRAPKYSLRKNMHFIICLLPYRKAVKRHTYKTLERNGVNFQQLLE</sequence>
<name>A0A493T257_ANAPP</name>
<dbReference type="Ensembl" id="ENSAPLT00000032747.1">
    <property type="protein sequence ID" value="ENSAPLP00000019798.1"/>
    <property type="gene ID" value="ENSAPLG00000028865.1"/>
</dbReference>
<evidence type="ECO:0000313" key="2">
    <source>
        <dbReference type="Proteomes" id="UP000016666"/>
    </source>
</evidence>
<reference evidence="1" key="2">
    <citation type="submission" date="2025-08" db="UniProtKB">
        <authorList>
            <consortium name="Ensembl"/>
        </authorList>
    </citation>
    <scope>IDENTIFICATION</scope>
</reference>
<organism evidence="1 2">
    <name type="scientific">Anas platyrhynchos platyrhynchos</name>
    <name type="common">Northern mallard</name>
    <dbReference type="NCBI Taxonomy" id="8840"/>
    <lineage>
        <taxon>Eukaryota</taxon>
        <taxon>Metazoa</taxon>
        <taxon>Chordata</taxon>
        <taxon>Craniata</taxon>
        <taxon>Vertebrata</taxon>
        <taxon>Euteleostomi</taxon>
        <taxon>Archelosauria</taxon>
        <taxon>Archosauria</taxon>
        <taxon>Dinosauria</taxon>
        <taxon>Saurischia</taxon>
        <taxon>Theropoda</taxon>
        <taxon>Coelurosauria</taxon>
        <taxon>Aves</taxon>
        <taxon>Neognathae</taxon>
        <taxon>Galloanserae</taxon>
        <taxon>Anseriformes</taxon>
        <taxon>Anatidae</taxon>
        <taxon>Anatinae</taxon>
        <taxon>Anas</taxon>
    </lineage>
</organism>
<keyword evidence="2" id="KW-1185">Reference proteome</keyword>
<protein>
    <submittedName>
        <fullName evidence="1">Uncharacterized protein</fullName>
    </submittedName>
</protein>
<reference evidence="1 2" key="1">
    <citation type="submission" date="2017-10" db="EMBL/GenBank/DDBJ databases">
        <title>A new Pekin duck reference genome.</title>
        <authorList>
            <person name="Hou Z.-C."/>
            <person name="Zhou Z.-K."/>
            <person name="Zhu F."/>
            <person name="Hou S.-S."/>
        </authorList>
    </citation>
    <scope>NUCLEOTIDE SEQUENCE [LARGE SCALE GENOMIC DNA]</scope>
</reference>
<reference evidence="1" key="3">
    <citation type="submission" date="2025-09" db="UniProtKB">
        <authorList>
            <consortium name="Ensembl"/>
        </authorList>
    </citation>
    <scope>IDENTIFICATION</scope>
</reference>
<evidence type="ECO:0000313" key="1">
    <source>
        <dbReference type="Ensembl" id="ENSAPLP00000019798.1"/>
    </source>
</evidence>
<dbReference type="AlphaFoldDB" id="A0A493T257"/>